<dbReference type="AlphaFoldDB" id="A0A498HYN0"/>
<protein>
    <submittedName>
        <fullName evidence="1">Uncharacterized protein</fullName>
    </submittedName>
</protein>
<evidence type="ECO:0000313" key="1">
    <source>
        <dbReference type="EMBL" id="RXH75254.1"/>
    </source>
</evidence>
<name>A0A498HYN0_MALDO</name>
<dbReference type="EMBL" id="RDQH01000341">
    <property type="protein sequence ID" value="RXH75254.1"/>
    <property type="molecule type" value="Genomic_DNA"/>
</dbReference>
<dbReference type="Proteomes" id="UP000290289">
    <property type="component" value="Chromosome 15"/>
</dbReference>
<gene>
    <name evidence="1" type="ORF">DVH24_029975</name>
</gene>
<comment type="caution">
    <text evidence="1">The sequence shown here is derived from an EMBL/GenBank/DDBJ whole genome shotgun (WGS) entry which is preliminary data.</text>
</comment>
<reference evidence="1 2" key="1">
    <citation type="submission" date="2018-10" db="EMBL/GenBank/DDBJ databases">
        <title>A high-quality apple genome assembly.</title>
        <authorList>
            <person name="Hu J."/>
        </authorList>
    </citation>
    <scope>NUCLEOTIDE SEQUENCE [LARGE SCALE GENOMIC DNA]</scope>
    <source>
        <strain evidence="2">cv. HFTH1</strain>
        <tissue evidence="1">Young leaf</tissue>
    </source>
</reference>
<keyword evidence="2" id="KW-1185">Reference proteome</keyword>
<organism evidence="1 2">
    <name type="scientific">Malus domestica</name>
    <name type="common">Apple</name>
    <name type="synonym">Pyrus malus</name>
    <dbReference type="NCBI Taxonomy" id="3750"/>
    <lineage>
        <taxon>Eukaryota</taxon>
        <taxon>Viridiplantae</taxon>
        <taxon>Streptophyta</taxon>
        <taxon>Embryophyta</taxon>
        <taxon>Tracheophyta</taxon>
        <taxon>Spermatophyta</taxon>
        <taxon>Magnoliopsida</taxon>
        <taxon>eudicotyledons</taxon>
        <taxon>Gunneridae</taxon>
        <taxon>Pentapetalae</taxon>
        <taxon>rosids</taxon>
        <taxon>fabids</taxon>
        <taxon>Rosales</taxon>
        <taxon>Rosaceae</taxon>
        <taxon>Amygdaloideae</taxon>
        <taxon>Maleae</taxon>
        <taxon>Malus</taxon>
    </lineage>
</organism>
<proteinExistence type="predicted"/>
<sequence>MVPCENGTPFKVFVGNALRDALIAAGQPGYSSIHCIVPKCTGITIYIRLLPEHGILMQPQ</sequence>
<accession>A0A498HYN0</accession>
<evidence type="ECO:0000313" key="2">
    <source>
        <dbReference type="Proteomes" id="UP000290289"/>
    </source>
</evidence>